<dbReference type="Pfam" id="PF08881">
    <property type="entry name" value="CVNH"/>
    <property type="match status" value="1"/>
</dbReference>
<sequence>MHLPRFFFLILAAALPAFVAAAGKYHNFSESCTDMQLTGNAMLNAECWSTPDHSTAKPASIDLNQCIGIDQTSATLIWAFNGKLVNYCSGCSLYKGLVLTCVCSSLSGDPSGVFTVLELGELNSVVLV</sequence>
<dbReference type="SUPFAM" id="SSF51322">
    <property type="entry name" value="Cyanovirin-N"/>
    <property type="match status" value="1"/>
</dbReference>
<dbReference type="InterPro" id="IPR036673">
    <property type="entry name" value="Cyanovirin-N_sf"/>
</dbReference>
<dbReference type="Proteomes" id="UP001174934">
    <property type="component" value="Unassembled WGS sequence"/>
</dbReference>
<evidence type="ECO:0000313" key="4">
    <source>
        <dbReference type="Proteomes" id="UP001174934"/>
    </source>
</evidence>
<accession>A0AA39X1C4</accession>
<proteinExistence type="predicted"/>
<comment type="caution">
    <text evidence="3">The sequence shown here is derived from an EMBL/GenBank/DDBJ whole genome shotgun (WGS) entry which is preliminary data.</text>
</comment>
<name>A0AA39X1C4_9PEZI</name>
<organism evidence="3 4">
    <name type="scientific">Bombardia bombarda</name>
    <dbReference type="NCBI Taxonomy" id="252184"/>
    <lineage>
        <taxon>Eukaryota</taxon>
        <taxon>Fungi</taxon>
        <taxon>Dikarya</taxon>
        <taxon>Ascomycota</taxon>
        <taxon>Pezizomycotina</taxon>
        <taxon>Sordariomycetes</taxon>
        <taxon>Sordariomycetidae</taxon>
        <taxon>Sordariales</taxon>
        <taxon>Lasiosphaeriaceae</taxon>
        <taxon>Bombardia</taxon>
    </lineage>
</organism>
<evidence type="ECO:0000259" key="2">
    <source>
        <dbReference type="Pfam" id="PF08881"/>
    </source>
</evidence>
<dbReference type="AlphaFoldDB" id="A0AA39X1C4"/>
<evidence type="ECO:0000256" key="1">
    <source>
        <dbReference type="SAM" id="SignalP"/>
    </source>
</evidence>
<dbReference type="EMBL" id="JAULSR010000003">
    <property type="protein sequence ID" value="KAK0625487.1"/>
    <property type="molecule type" value="Genomic_DNA"/>
</dbReference>
<dbReference type="Gene3D" id="2.30.60.10">
    <property type="entry name" value="Cyanovirin-N"/>
    <property type="match status" value="1"/>
</dbReference>
<feature type="chain" id="PRO_5041259179" description="Cyanovirin-N domain-containing protein" evidence="1">
    <location>
        <begin position="22"/>
        <end position="128"/>
    </location>
</feature>
<dbReference type="InterPro" id="IPR011058">
    <property type="entry name" value="Cyanovirin-N"/>
</dbReference>
<feature type="signal peptide" evidence="1">
    <location>
        <begin position="1"/>
        <end position="21"/>
    </location>
</feature>
<gene>
    <name evidence="3" type="ORF">B0T17DRAFT_274327</name>
</gene>
<protein>
    <recommendedName>
        <fullName evidence="2">Cyanovirin-N domain-containing protein</fullName>
    </recommendedName>
</protein>
<keyword evidence="4" id="KW-1185">Reference proteome</keyword>
<feature type="domain" description="Cyanovirin-N" evidence="2">
    <location>
        <begin position="28"/>
        <end position="108"/>
    </location>
</feature>
<evidence type="ECO:0000313" key="3">
    <source>
        <dbReference type="EMBL" id="KAK0625487.1"/>
    </source>
</evidence>
<keyword evidence="1" id="KW-0732">Signal</keyword>
<reference evidence="3" key="1">
    <citation type="submission" date="2023-06" db="EMBL/GenBank/DDBJ databases">
        <title>Genome-scale phylogeny and comparative genomics of the fungal order Sordariales.</title>
        <authorList>
            <consortium name="Lawrence Berkeley National Laboratory"/>
            <person name="Hensen N."/>
            <person name="Bonometti L."/>
            <person name="Westerberg I."/>
            <person name="Brannstrom I.O."/>
            <person name="Guillou S."/>
            <person name="Cros-Aarteil S."/>
            <person name="Calhoun S."/>
            <person name="Haridas S."/>
            <person name="Kuo A."/>
            <person name="Mondo S."/>
            <person name="Pangilinan J."/>
            <person name="Riley R."/>
            <person name="LaButti K."/>
            <person name="Andreopoulos B."/>
            <person name="Lipzen A."/>
            <person name="Chen C."/>
            <person name="Yanf M."/>
            <person name="Daum C."/>
            <person name="Ng V."/>
            <person name="Clum A."/>
            <person name="Steindorff A."/>
            <person name="Ohm R."/>
            <person name="Martin F."/>
            <person name="Silar P."/>
            <person name="Natvig D."/>
            <person name="Lalanne C."/>
            <person name="Gautier V."/>
            <person name="Ament-velasquez S.L."/>
            <person name="Kruys A."/>
            <person name="Hutchinson M.I."/>
            <person name="Powell A.J."/>
            <person name="Barry K."/>
            <person name="Miller A.N."/>
            <person name="Grigoriev I.V."/>
            <person name="Debuchy R."/>
            <person name="Gladieux P."/>
            <person name="Thoren M.H."/>
            <person name="Johannesson H."/>
        </authorList>
    </citation>
    <scope>NUCLEOTIDE SEQUENCE</scope>
    <source>
        <strain evidence="3">SMH3391-2</strain>
    </source>
</reference>